<dbReference type="InterPro" id="IPR007393">
    <property type="entry name" value="YlxR_dom"/>
</dbReference>
<sequence>MKLHQQRTCIGCRTSTSRNDLIRWVLTEQAPLHAVLLDVGASAPGRGAWTHGIEKCVRQAVQRRAFSRAFKSAVNADTVLAQFTAYEDRPAAGRPSGKHDESGSEI</sequence>
<name>A0A365YJ06_9MICC</name>
<dbReference type="EMBL" id="POAF01000002">
    <property type="protein sequence ID" value="RBM02676.1"/>
    <property type="molecule type" value="Genomic_DNA"/>
</dbReference>
<dbReference type="InterPro" id="IPR037465">
    <property type="entry name" value="YlxR"/>
</dbReference>
<dbReference type="PANTHER" id="PTHR34215:SF1">
    <property type="entry name" value="YLXR DOMAIN-CONTAINING PROTEIN"/>
    <property type="match status" value="1"/>
</dbReference>
<organism evidence="3 4">
    <name type="scientific">Glutamicibacter soli</name>
    <dbReference type="NCBI Taxonomy" id="453836"/>
    <lineage>
        <taxon>Bacteria</taxon>
        <taxon>Bacillati</taxon>
        <taxon>Actinomycetota</taxon>
        <taxon>Actinomycetes</taxon>
        <taxon>Micrococcales</taxon>
        <taxon>Micrococcaceae</taxon>
        <taxon>Glutamicibacter</taxon>
    </lineage>
</organism>
<reference evidence="3 4" key="1">
    <citation type="submission" date="2018-01" db="EMBL/GenBank/DDBJ databases">
        <title>Glutamicibacter soli strain NHPC-3 Whole genome sequence and assembly.</title>
        <authorList>
            <person name="Choudhury P."/>
            <person name="Gupta D."/>
            <person name="Sengupta K."/>
            <person name="Jawed A."/>
            <person name="Sultana N."/>
            <person name="Saha P."/>
        </authorList>
    </citation>
    <scope>NUCLEOTIDE SEQUENCE [LARGE SCALE GENOMIC DNA]</scope>
    <source>
        <strain evidence="3 4">NHPC-3</strain>
    </source>
</reference>
<dbReference type="InterPro" id="IPR035931">
    <property type="entry name" value="YlxR-like_sf"/>
</dbReference>
<proteinExistence type="predicted"/>
<accession>A0A365YJ06</accession>
<evidence type="ECO:0000313" key="3">
    <source>
        <dbReference type="EMBL" id="RBM02676.1"/>
    </source>
</evidence>
<evidence type="ECO:0000256" key="1">
    <source>
        <dbReference type="SAM" id="MobiDB-lite"/>
    </source>
</evidence>
<dbReference type="Proteomes" id="UP000252167">
    <property type="component" value="Unassembled WGS sequence"/>
</dbReference>
<evidence type="ECO:0000259" key="2">
    <source>
        <dbReference type="Pfam" id="PF04296"/>
    </source>
</evidence>
<comment type="caution">
    <text evidence="3">The sequence shown here is derived from an EMBL/GenBank/DDBJ whole genome shotgun (WGS) entry which is preliminary data.</text>
</comment>
<protein>
    <submittedName>
        <fullName evidence="3">DUF448 domain-containing protein</fullName>
    </submittedName>
</protein>
<evidence type="ECO:0000313" key="4">
    <source>
        <dbReference type="Proteomes" id="UP000252167"/>
    </source>
</evidence>
<feature type="domain" description="YlxR" evidence="2">
    <location>
        <begin position="7"/>
        <end position="80"/>
    </location>
</feature>
<dbReference type="SUPFAM" id="SSF64376">
    <property type="entry name" value="YlxR-like"/>
    <property type="match status" value="1"/>
</dbReference>
<dbReference type="PANTHER" id="PTHR34215">
    <property type="entry name" value="BLL0784 PROTEIN"/>
    <property type="match status" value="1"/>
</dbReference>
<dbReference type="AlphaFoldDB" id="A0A365YJ06"/>
<feature type="region of interest" description="Disordered" evidence="1">
    <location>
        <begin position="87"/>
        <end position="106"/>
    </location>
</feature>
<dbReference type="RefSeq" id="WP_082124096.1">
    <property type="nucleotide sequence ID" value="NZ_CM125969.1"/>
</dbReference>
<gene>
    <name evidence="3" type="ORF">C1H84_04360</name>
</gene>
<keyword evidence="4" id="KW-1185">Reference proteome</keyword>
<dbReference type="Gene3D" id="3.30.1230.10">
    <property type="entry name" value="YlxR-like"/>
    <property type="match status" value="1"/>
</dbReference>
<dbReference type="Pfam" id="PF04296">
    <property type="entry name" value="YlxR"/>
    <property type="match status" value="1"/>
</dbReference>